<evidence type="ECO:0000313" key="1">
    <source>
        <dbReference type="EMBL" id="OCT65927.1"/>
    </source>
</evidence>
<reference evidence="2" key="1">
    <citation type="journal article" date="2016" name="Nature">
        <title>Genome evolution in the allotetraploid frog Xenopus laevis.</title>
        <authorList>
            <person name="Session A.M."/>
            <person name="Uno Y."/>
            <person name="Kwon T."/>
            <person name="Chapman J.A."/>
            <person name="Toyoda A."/>
            <person name="Takahashi S."/>
            <person name="Fukui A."/>
            <person name="Hikosaka A."/>
            <person name="Suzuki A."/>
            <person name="Kondo M."/>
            <person name="van Heeringen S.J."/>
            <person name="Quigley I."/>
            <person name="Heinz S."/>
            <person name="Ogino H."/>
            <person name="Ochi H."/>
            <person name="Hellsten U."/>
            <person name="Lyons J.B."/>
            <person name="Simakov O."/>
            <person name="Putnam N."/>
            <person name="Stites J."/>
            <person name="Kuroki Y."/>
            <person name="Tanaka T."/>
            <person name="Michiue T."/>
            <person name="Watanabe M."/>
            <person name="Bogdanovic O."/>
            <person name="Lister R."/>
            <person name="Georgiou G."/>
            <person name="Paranjpe S.S."/>
            <person name="van Kruijsbergen I."/>
            <person name="Shu S."/>
            <person name="Carlson J."/>
            <person name="Kinoshita T."/>
            <person name="Ohta Y."/>
            <person name="Mawaribuchi S."/>
            <person name="Jenkins J."/>
            <person name="Grimwood J."/>
            <person name="Schmutz J."/>
            <person name="Mitros T."/>
            <person name="Mozaffari S.V."/>
            <person name="Suzuki Y."/>
            <person name="Haramoto Y."/>
            <person name="Yamamoto T.S."/>
            <person name="Takagi C."/>
            <person name="Heald R."/>
            <person name="Miller K."/>
            <person name="Haudenschild C."/>
            <person name="Kitzman J."/>
            <person name="Nakayama T."/>
            <person name="Izutsu Y."/>
            <person name="Robert J."/>
            <person name="Fortriede J."/>
            <person name="Burns K."/>
            <person name="Lotay V."/>
            <person name="Karimi K."/>
            <person name="Yasuoka Y."/>
            <person name="Dichmann D.S."/>
            <person name="Flajnik M.F."/>
            <person name="Houston D.W."/>
            <person name="Shendure J."/>
            <person name="DuPasquier L."/>
            <person name="Vize P.D."/>
            <person name="Zorn A.M."/>
            <person name="Ito M."/>
            <person name="Marcotte E.M."/>
            <person name="Wallingford J.B."/>
            <person name="Ito Y."/>
            <person name="Asashima M."/>
            <person name="Ueno N."/>
            <person name="Matsuda Y."/>
            <person name="Veenstra G.J."/>
            <person name="Fujiyama A."/>
            <person name="Harland R.M."/>
            <person name="Taira M."/>
            <person name="Rokhsar D.S."/>
        </authorList>
    </citation>
    <scope>NUCLEOTIDE SEQUENCE [LARGE SCALE GENOMIC DNA]</scope>
    <source>
        <strain evidence="2">J</strain>
    </source>
</reference>
<organism evidence="1 2">
    <name type="scientific">Xenopus laevis</name>
    <name type="common">African clawed frog</name>
    <dbReference type="NCBI Taxonomy" id="8355"/>
    <lineage>
        <taxon>Eukaryota</taxon>
        <taxon>Metazoa</taxon>
        <taxon>Chordata</taxon>
        <taxon>Craniata</taxon>
        <taxon>Vertebrata</taxon>
        <taxon>Euteleostomi</taxon>
        <taxon>Amphibia</taxon>
        <taxon>Batrachia</taxon>
        <taxon>Anura</taxon>
        <taxon>Pipoidea</taxon>
        <taxon>Pipidae</taxon>
        <taxon>Xenopodinae</taxon>
        <taxon>Xenopus</taxon>
        <taxon>Xenopus</taxon>
    </lineage>
</organism>
<dbReference type="AlphaFoldDB" id="A0A974H5V1"/>
<dbReference type="EMBL" id="CM004481">
    <property type="protein sequence ID" value="OCT65927.1"/>
    <property type="molecule type" value="Genomic_DNA"/>
</dbReference>
<protein>
    <submittedName>
        <fullName evidence="1">Uncharacterized protein</fullName>
    </submittedName>
</protein>
<dbReference type="Proteomes" id="UP000694892">
    <property type="component" value="Chromosome 8S"/>
</dbReference>
<sequence>MDSSTMSFTLSDHFFSYHFVVSPPHKSSCPLILSLPSPRISLYQPQVIFQCLSSAPSQLSGPHTFLNFTSSQIFKTSPSSTSMLSLIPLFVSPLS</sequence>
<gene>
    <name evidence="1" type="ORF">XELAEV_18042180mg</name>
</gene>
<name>A0A974H5V1_XENLA</name>
<proteinExistence type="predicted"/>
<evidence type="ECO:0000313" key="2">
    <source>
        <dbReference type="Proteomes" id="UP000694892"/>
    </source>
</evidence>
<accession>A0A974H5V1</accession>